<dbReference type="Proteomes" id="UP001595952">
    <property type="component" value="Unassembled WGS sequence"/>
</dbReference>
<name>A0ABV9IAE0_9DEIO</name>
<proteinExistence type="predicted"/>
<protein>
    <submittedName>
        <fullName evidence="4">Peptidoglycan DD-metalloendopeptidase family protein</fullName>
    </submittedName>
</protein>
<feature type="coiled-coil region" evidence="1">
    <location>
        <begin position="23"/>
        <end position="120"/>
    </location>
</feature>
<dbReference type="Pfam" id="PF01551">
    <property type="entry name" value="Peptidase_M23"/>
    <property type="match status" value="1"/>
</dbReference>
<feature type="signal peptide" evidence="2">
    <location>
        <begin position="1"/>
        <end position="23"/>
    </location>
</feature>
<dbReference type="SUPFAM" id="SSF51261">
    <property type="entry name" value="Duplicated hybrid motif"/>
    <property type="match status" value="1"/>
</dbReference>
<accession>A0ABV9IAE0</accession>
<comment type="caution">
    <text evidence="4">The sequence shown here is derived from an EMBL/GenBank/DDBJ whole genome shotgun (WGS) entry which is preliminary data.</text>
</comment>
<organism evidence="4 5">
    <name type="scientific">Deinococcus hohokamensis</name>
    <dbReference type="NCBI Taxonomy" id="309883"/>
    <lineage>
        <taxon>Bacteria</taxon>
        <taxon>Thermotogati</taxon>
        <taxon>Deinococcota</taxon>
        <taxon>Deinococci</taxon>
        <taxon>Deinococcales</taxon>
        <taxon>Deinococcaceae</taxon>
        <taxon>Deinococcus</taxon>
    </lineage>
</organism>
<feature type="domain" description="M23ase beta-sheet core" evidence="3">
    <location>
        <begin position="418"/>
        <end position="496"/>
    </location>
</feature>
<sequence length="511" mass="56101">MKGGARRPLLGLLLGTLLLGAAAQTTSGRLEELQRELQQQRQQSAAQAQALEALRSRIANLSSQQRETLARLDALAGSVTTLENEVAVLNARTDLAERALQETAAQRQATEARVAQLQGDVRQILNAMYRERSGRYLQLLSQARSLSDLLIRVQYSNLAGEYNTRVIETLRGEVQVLQTQQAQQEAQAKALRDVQAQRASTLAQLRTRRQEQARLLAGLRASEQGQRTLAAQTQAEQALTARSIDQLVGQVVAERQRLEEERRRRLEEERRRREEEQRRLREAQERARQEALRLARLREAQERAARELAQRRAEAALAARRQAQAAQRQAQAAAQAAEQRRAEQQLAAQAAAQRARAQQVQQEQAALAQRREQVQQEQTRVEAALAPLPAPSGPLGFPISPGQVSSPYGSGGAQWTVLQGPDNAQAVAVQGGDVLAATYYASLGWVVLLEHPSTVTVYLGLRDPQVQAGQRVAQGTPLGLVGGSPVFGPGRMAFQLNRVQGGSRQPVAPGF</sequence>
<dbReference type="InterPro" id="IPR011055">
    <property type="entry name" value="Dup_hybrid_motif"/>
</dbReference>
<gene>
    <name evidence="4" type="ORF">ACFO0D_13255</name>
</gene>
<evidence type="ECO:0000313" key="4">
    <source>
        <dbReference type="EMBL" id="MFC4639302.1"/>
    </source>
</evidence>
<feature type="coiled-coil region" evidence="1">
    <location>
        <begin position="244"/>
        <end position="380"/>
    </location>
</feature>
<evidence type="ECO:0000259" key="3">
    <source>
        <dbReference type="Pfam" id="PF01551"/>
    </source>
</evidence>
<feature type="coiled-coil region" evidence="1">
    <location>
        <begin position="167"/>
        <end position="194"/>
    </location>
</feature>
<evidence type="ECO:0000313" key="5">
    <source>
        <dbReference type="Proteomes" id="UP001595952"/>
    </source>
</evidence>
<evidence type="ECO:0000256" key="2">
    <source>
        <dbReference type="SAM" id="SignalP"/>
    </source>
</evidence>
<keyword evidence="1" id="KW-0175">Coiled coil</keyword>
<dbReference type="EMBL" id="JBHSEI010000010">
    <property type="protein sequence ID" value="MFC4639302.1"/>
    <property type="molecule type" value="Genomic_DNA"/>
</dbReference>
<keyword evidence="5" id="KW-1185">Reference proteome</keyword>
<dbReference type="InterPro" id="IPR016047">
    <property type="entry name" value="M23ase_b-sheet_dom"/>
</dbReference>
<dbReference type="Gene3D" id="6.10.250.3150">
    <property type="match status" value="1"/>
</dbReference>
<feature type="chain" id="PRO_5045573987" evidence="2">
    <location>
        <begin position="24"/>
        <end position="511"/>
    </location>
</feature>
<evidence type="ECO:0000256" key="1">
    <source>
        <dbReference type="SAM" id="Coils"/>
    </source>
</evidence>
<dbReference type="RefSeq" id="WP_380062300.1">
    <property type="nucleotide sequence ID" value="NZ_JBHSEI010000010.1"/>
</dbReference>
<dbReference type="Gene3D" id="2.70.70.10">
    <property type="entry name" value="Glucose Permease (Domain IIA)"/>
    <property type="match status" value="1"/>
</dbReference>
<dbReference type="CDD" id="cd12797">
    <property type="entry name" value="M23_peptidase"/>
    <property type="match status" value="1"/>
</dbReference>
<keyword evidence="2" id="KW-0732">Signal</keyword>
<reference evidence="5" key="1">
    <citation type="journal article" date="2019" name="Int. J. Syst. Evol. Microbiol.">
        <title>The Global Catalogue of Microorganisms (GCM) 10K type strain sequencing project: providing services to taxonomists for standard genome sequencing and annotation.</title>
        <authorList>
            <consortium name="The Broad Institute Genomics Platform"/>
            <consortium name="The Broad Institute Genome Sequencing Center for Infectious Disease"/>
            <person name="Wu L."/>
            <person name="Ma J."/>
        </authorList>
    </citation>
    <scope>NUCLEOTIDE SEQUENCE [LARGE SCALE GENOMIC DNA]</scope>
    <source>
        <strain evidence="5">CCUG 55995</strain>
    </source>
</reference>